<evidence type="ECO:0000256" key="3">
    <source>
        <dbReference type="ARBA" id="ARBA00012663"/>
    </source>
</evidence>
<dbReference type="Pfam" id="PF00933">
    <property type="entry name" value="Glyco_hydro_3"/>
    <property type="match status" value="1"/>
</dbReference>
<reference evidence="9 10" key="1">
    <citation type="submission" date="2023-07" db="EMBL/GenBank/DDBJ databases">
        <title>Sorghum-associated microbial communities from plants grown in Nebraska, USA.</title>
        <authorList>
            <person name="Schachtman D."/>
        </authorList>
    </citation>
    <scope>NUCLEOTIDE SEQUENCE [LARGE SCALE GENOMIC DNA]</scope>
    <source>
        <strain evidence="9 10">DS994</strain>
    </source>
</reference>
<dbReference type="PANTHER" id="PTHR30480:SF13">
    <property type="entry name" value="BETA-HEXOSAMINIDASE"/>
    <property type="match status" value="1"/>
</dbReference>
<dbReference type="EC" id="3.2.1.52" evidence="3"/>
<sequence length="575" mass="56796">MAPFPLRHSPAKSFPLLLALSAMALASCSAAPSAAPPSSSAPTADASPTASASTTPAPPPASPSPDPGSRPLGWGPEQRDQDAALAAVAAMSPEQKAGQVLLPFFKGSQVEAHAALIQRLHLAGSIIMGDNVPRDPQGKVDVAAMGAVNQRLQQAVAADGRRWPGIMSVDQEGGAVARLGPPLTEWPAPMSYGAAGNLDLTRKAGKGLASELVPLGFDLDFAPDTDVTVGPADPTIGARSMSGDPAAAAAQGTAFSQGMLDAGVLPTVKHFPGHGSVTADSHLSLPVQPAGIDVLRGRDWRPFEAAVAAGLPVVMTGHIAVPALEPGVPASLSAPSYSALRGLGFKGVAVTDALNMGAVDKQYPAGAAAVKALAAGADLLLMPTDVEQAHAAIVQALAAGTLPAARLDEAAQRVATMMIWHARTTPPAGTAGSGAPAGSGAALSAQVSASAVTVVSGPCSGPLVPGSVRVAGGGPGDRERFEAAAARAGLTVGSGPLVNLIGFGGKPAGGDIAVSLDAPWPLQGSSAPVKVALYGRTDAAFDALAAVLAGKAPAPGKLPAAVGPFPAGTGCPRPN</sequence>
<feature type="chain" id="PRO_5045095025" description="beta-N-acetylhexosaminidase" evidence="7">
    <location>
        <begin position="35"/>
        <end position="575"/>
    </location>
</feature>
<dbReference type="InterPro" id="IPR050226">
    <property type="entry name" value="NagZ_Beta-hexosaminidase"/>
</dbReference>
<feature type="region of interest" description="Disordered" evidence="6">
    <location>
        <begin position="30"/>
        <end position="82"/>
    </location>
</feature>
<feature type="compositionally biased region" description="Pro residues" evidence="6">
    <location>
        <begin position="56"/>
        <end position="68"/>
    </location>
</feature>
<dbReference type="EMBL" id="JAUSSY010000002">
    <property type="protein sequence ID" value="MDQ0117389.1"/>
    <property type="molecule type" value="Genomic_DNA"/>
</dbReference>
<dbReference type="PROSITE" id="PS51257">
    <property type="entry name" value="PROKAR_LIPOPROTEIN"/>
    <property type="match status" value="1"/>
</dbReference>
<dbReference type="PANTHER" id="PTHR30480">
    <property type="entry name" value="BETA-HEXOSAMINIDASE-RELATED"/>
    <property type="match status" value="1"/>
</dbReference>
<comment type="catalytic activity">
    <reaction evidence="1">
        <text>Hydrolysis of terminal non-reducing N-acetyl-D-hexosamine residues in N-acetyl-beta-D-hexosaminides.</text>
        <dbReference type="EC" id="3.2.1.52"/>
    </reaction>
</comment>
<name>A0ABT9UG21_9MICC</name>
<evidence type="ECO:0000313" key="9">
    <source>
        <dbReference type="EMBL" id="MDQ0117389.1"/>
    </source>
</evidence>
<evidence type="ECO:0000256" key="5">
    <source>
        <dbReference type="ARBA" id="ARBA00023295"/>
    </source>
</evidence>
<dbReference type="InterPro" id="IPR017853">
    <property type="entry name" value="GH"/>
</dbReference>
<dbReference type="Proteomes" id="UP001226389">
    <property type="component" value="Unassembled WGS sequence"/>
</dbReference>
<proteinExistence type="inferred from homology"/>
<organism evidence="9 10">
    <name type="scientific">Pseudarthrobacter defluvii</name>
    <dbReference type="NCBI Taxonomy" id="410837"/>
    <lineage>
        <taxon>Bacteria</taxon>
        <taxon>Bacillati</taxon>
        <taxon>Actinomycetota</taxon>
        <taxon>Actinomycetes</taxon>
        <taxon>Micrococcales</taxon>
        <taxon>Micrococcaceae</taxon>
        <taxon>Pseudarthrobacter</taxon>
    </lineage>
</organism>
<keyword evidence="7" id="KW-0732">Signal</keyword>
<keyword evidence="10" id="KW-1185">Reference proteome</keyword>
<dbReference type="InterPro" id="IPR036962">
    <property type="entry name" value="Glyco_hydro_3_N_sf"/>
</dbReference>
<evidence type="ECO:0000256" key="6">
    <source>
        <dbReference type="SAM" id="MobiDB-lite"/>
    </source>
</evidence>
<feature type="signal peptide" evidence="7">
    <location>
        <begin position="1"/>
        <end position="34"/>
    </location>
</feature>
<evidence type="ECO:0000256" key="1">
    <source>
        <dbReference type="ARBA" id="ARBA00001231"/>
    </source>
</evidence>
<evidence type="ECO:0000259" key="8">
    <source>
        <dbReference type="Pfam" id="PF00933"/>
    </source>
</evidence>
<gene>
    <name evidence="9" type="ORF">J2T22_000559</name>
</gene>
<evidence type="ECO:0000256" key="7">
    <source>
        <dbReference type="SAM" id="SignalP"/>
    </source>
</evidence>
<accession>A0ABT9UG21</accession>
<evidence type="ECO:0000256" key="4">
    <source>
        <dbReference type="ARBA" id="ARBA00022801"/>
    </source>
</evidence>
<dbReference type="InterPro" id="IPR001764">
    <property type="entry name" value="Glyco_hydro_3_N"/>
</dbReference>
<feature type="domain" description="Glycoside hydrolase family 3 N-terminal" evidence="8">
    <location>
        <begin position="94"/>
        <end position="416"/>
    </location>
</feature>
<evidence type="ECO:0000256" key="2">
    <source>
        <dbReference type="ARBA" id="ARBA00005336"/>
    </source>
</evidence>
<evidence type="ECO:0000313" key="10">
    <source>
        <dbReference type="Proteomes" id="UP001226389"/>
    </source>
</evidence>
<keyword evidence="5 9" id="KW-0326">Glycosidase</keyword>
<keyword evidence="4 9" id="KW-0378">Hydrolase</keyword>
<comment type="caution">
    <text evidence="9">The sequence shown here is derived from an EMBL/GenBank/DDBJ whole genome shotgun (WGS) entry which is preliminary data.</text>
</comment>
<comment type="similarity">
    <text evidence="2">Belongs to the glycosyl hydrolase 3 family.</text>
</comment>
<protein>
    <recommendedName>
        <fullName evidence="3">beta-N-acetylhexosaminidase</fullName>
        <ecNumber evidence="3">3.2.1.52</ecNumber>
    </recommendedName>
</protein>
<dbReference type="Gene3D" id="3.20.20.300">
    <property type="entry name" value="Glycoside hydrolase, family 3, N-terminal domain"/>
    <property type="match status" value="1"/>
</dbReference>
<dbReference type="GO" id="GO:0004563">
    <property type="term" value="F:beta-N-acetylhexosaminidase activity"/>
    <property type="evidence" value="ECO:0007669"/>
    <property type="project" value="UniProtKB-EC"/>
</dbReference>
<feature type="compositionally biased region" description="Low complexity" evidence="6">
    <location>
        <begin position="30"/>
        <end position="55"/>
    </location>
</feature>
<dbReference type="SUPFAM" id="SSF51445">
    <property type="entry name" value="(Trans)glycosidases"/>
    <property type="match status" value="1"/>
</dbReference>